<dbReference type="InterPro" id="IPR000743">
    <property type="entry name" value="Glyco_hydro_28"/>
</dbReference>
<dbReference type="InterPro" id="IPR024535">
    <property type="entry name" value="RHGA/B-epi-like_pectate_lyase"/>
</dbReference>
<feature type="domain" description="Rhamnogalacturonase A/B/Epimerase-like pectate lyase" evidence="5">
    <location>
        <begin position="6"/>
        <end position="58"/>
    </location>
</feature>
<dbReference type="RefSeq" id="WP_183597470.1">
    <property type="nucleotide sequence ID" value="NZ_JACHXK010000002.1"/>
</dbReference>
<dbReference type="PANTHER" id="PTHR31339:SF9">
    <property type="entry name" value="PLASMIN AND FIBRONECTIN-BINDING PROTEIN A"/>
    <property type="match status" value="1"/>
</dbReference>
<evidence type="ECO:0000256" key="2">
    <source>
        <dbReference type="ARBA" id="ARBA00022801"/>
    </source>
</evidence>
<sequence length="458" mass="50512">MSRYLITDYGAAPDSEALATAAIQAAVEAASAAGGGTVVVPAGVFRTGPIRLRSYIELHLSPGAVLAFSSDPADYAPVDSRWEGVRRQVYMSCIYGENLEHIAVTGFGKLDGGGEPWWQLQRDHLERLAYPRPKLISFDRCRHVTLRDLTLVDSPSWTVNPIACEDVTIDNLRIFNPADSPNTDGINPESCRNVRISNCHIDVGDDCITIKSGTEDTEERIPCENITVTGCTMLHGHGGVVIGSEMSGSIRRVTIANCIFMGTDRGIRLKSRRGRGGVVEDIRVSNVVMEDVICPFVLNLYYFCGPKGKDQKVWDKSPYPVDEGTPNFRRIHFSGITARGVQAAAGFLYGLAEQYISEITFDHIDISMAPNPEPAYPAMMDGIEKMSRRGFYLGNVRDIRFSHVTIEDHDGPAFYLEQAEGVELEGCRSVRMRTPEQLVYRAEAAKGSVREFAEQGHE</sequence>
<accession>A0A7W5AUE0</accession>
<reference evidence="6 7" key="1">
    <citation type="submission" date="2020-08" db="EMBL/GenBank/DDBJ databases">
        <title>Genomic Encyclopedia of Type Strains, Phase III (KMG-III): the genomes of soil and plant-associated and newly described type strains.</title>
        <authorList>
            <person name="Whitman W."/>
        </authorList>
    </citation>
    <scope>NUCLEOTIDE SEQUENCE [LARGE SCALE GENOMIC DNA]</scope>
    <source>
        <strain evidence="6 7">CECT 5862</strain>
    </source>
</reference>
<evidence type="ECO:0000256" key="4">
    <source>
        <dbReference type="RuleBase" id="RU361169"/>
    </source>
</evidence>
<evidence type="ECO:0000313" key="7">
    <source>
        <dbReference type="Proteomes" id="UP000570361"/>
    </source>
</evidence>
<dbReference type="InterPro" id="IPR051801">
    <property type="entry name" value="GH28_Enzymes"/>
</dbReference>
<keyword evidence="2 4" id="KW-0378">Hydrolase</keyword>
<gene>
    <name evidence="6" type="ORF">FHS18_000914</name>
</gene>
<dbReference type="Gene3D" id="2.160.20.10">
    <property type="entry name" value="Single-stranded right-handed beta-helix, Pectin lyase-like"/>
    <property type="match status" value="1"/>
</dbReference>
<protein>
    <submittedName>
        <fullName evidence="6">Polygalacturonase</fullName>
    </submittedName>
</protein>
<dbReference type="InterPro" id="IPR011050">
    <property type="entry name" value="Pectin_lyase_fold/virulence"/>
</dbReference>
<keyword evidence="3 4" id="KW-0326">Glycosidase</keyword>
<name>A0A7W5AUE0_9BACL</name>
<comment type="similarity">
    <text evidence="1 4">Belongs to the glycosyl hydrolase 28 family.</text>
</comment>
<dbReference type="AlphaFoldDB" id="A0A7W5AUE0"/>
<evidence type="ECO:0000313" key="6">
    <source>
        <dbReference type="EMBL" id="MBB3108862.1"/>
    </source>
</evidence>
<dbReference type="InterPro" id="IPR012334">
    <property type="entry name" value="Pectin_lyas_fold"/>
</dbReference>
<dbReference type="Proteomes" id="UP000570361">
    <property type="component" value="Unassembled WGS sequence"/>
</dbReference>
<dbReference type="Pfam" id="PF12708">
    <property type="entry name" value="Pect-lyase_RHGA_epim"/>
    <property type="match status" value="1"/>
</dbReference>
<evidence type="ECO:0000256" key="3">
    <source>
        <dbReference type="ARBA" id="ARBA00023295"/>
    </source>
</evidence>
<comment type="caution">
    <text evidence="6">The sequence shown here is derived from an EMBL/GenBank/DDBJ whole genome shotgun (WGS) entry which is preliminary data.</text>
</comment>
<dbReference type="EMBL" id="JACHXK010000002">
    <property type="protein sequence ID" value="MBB3108862.1"/>
    <property type="molecule type" value="Genomic_DNA"/>
</dbReference>
<dbReference type="PROSITE" id="PS00502">
    <property type="entry name" value="POLYGALACTURONASE"/>
    <property type="match status" value="1"/>
</dbReference>
<dbReference type="GO" id="GO:0005975">
    <property type="term" value="P:carbohydrate metabolic process"/>
    <property type="evidence" value="ECO:0007669"/>
    <property type="project" value="InterPro"/>
</dbReference>
<dbReference type="GO" id="GO:0004650">
    <property type="term" value="F:polygalacturonase activity"/>
    <property type="evidence" value="ECO:0007669"/>
    <property type="project" value="InterPro"/>
</dbReference>
<organism evidence="6 7">
    <name type="scientific">Paenibacillus phyllosphaerae</name>
    <dbReference type="NCBI Taxonomy" id="274593"/>
    <lineage>
        <taxon>Bacteria</taxon>
        <taxon>Bacillati</taxon>
        <taxon>Bacillota</taxon>
        <taxon>Bacilli</taxon>
        <taxon>Bacillales</taxon>
        <taxon>Paenibacillaceae</taxon>
        <taxon>Paenibacillus</taxon>
    </lineage>
</organism>
<dbReference type="PANTHER" id="PTHR31339">
    <property type="entry name" value="PECTIN LYASE-RELATED"/>
    <property type="match status" value="1"/>
</dbReference>
<dbReference type="InterPro" id="IPR006626">
    <property type="entry name" value="PbH1"/>
</dbReference>
<keyword evidence="7" id="KW-1185">Reference proteome</keyword>
<evidence type="ECO:0000256" key="1">
    <source>
        <dbReference type="ARBA" id="ARBA00008834"/>
    </source>
</evidence>
<dbReference type="SUPFAM" id="SSF51126">
    <property type="entry name" value="Pectin lyase-like"/>
    <property type="match status" value="1"/>
</dbReference>
<proteinExistence type="inferred from homology"/>
<evidence type="ECO:0000259" key="5">
    <source>
        <dbReference type="Pfam" id="PF12708"/>
    </source>
</evidence>
<dbReference type="SMART" id="SM00710">
    <property type="entry name" value="PbH1"/>
    <property type="match status" value="5"/>
</dbReference>
<dbReference type="Pfam" id="PF00295">
    <property type="entry name" value="Glyco_hydro_28"/>
    <property type="match status" value="1"/>
</dbReference>